<dbReference type="InterPro" id="IPR003265">
    <property type="entry name" value="HhH-GPD_domain"/>
</dbReference>
<name>A0A844QDJ0_9HYPH</name>
<dbReference type="Pfam" id="PF00730">
    <property type="entry name" value="HhH-GPD"/>
    <property type="match status" value="1"/>
</dbReference>
<dbReference type="GO" id="GO:0006307">
    <property type="term" value="P:DNA alkylation repair"/>
    <property type="evidence" value="ECO:0007669"/>
    <property type="project" value="TreeGrafter"/>
</dbReference>
<dbReference type="GO" id="GO:0006285">
    <property type="term" value="P:base-excision repair, AP site formation"/>
    <property type="evidence" value="ECO:0007669"/>
    <property type="project" value="TreeGrafter"/>
</dbReference>
<evidence type="ECO:0000259" key="5">
    <source>
        <dbReference type="SMART" id="SM00478"/>
    </source>
</evidence>
<dbReference type="PANTHER" id="PTHR43003:SF13">
    <property type="entry name" value="DNA-3-METHYLADENINE GLYCOSYLASE 2"/>
    <property type="match status" value="1"/>
</dbReference>
<feature type="domain" description="HhH-GPD" evidence="5">
    <location>
        <begin position="51"/>
        <end position="203"/>
    </location>
</feature>
<dbReference type="InterPro" id="IPR011257">
    <property type="entry name" value="DNA_glycosylase"/>
</dbReference>
<organism evidence="6 7">
    <name type="scientific">Nitratireductor arenosus</name>
    <dbReference type="NCBI Taxonomy" id="2682096"/>
    <lineage>
        <taxon>Bacteria</taxon>
        <taxon>Pseudomonadati</taxon>
        <taxon>Pseudomonadota</taxon>
        <taxon>Alphaproteobacteria</taxon>
        <taxon>Hyphomicrobiales</taxon>
        <taxon>Phyllobacteriaceae</taxon>
        <taxon>Nitratireductor</taxon>
    </lineage>
</organism>
<dbReference type="Gene3D" id="1.10.340.30">
    <property type="entry name" value="Hypothetical protein, domain 2"/>
    <property type="match status" value="1"/>
</dbReference>
<reference evidence="6 7" key="1">
    <citation type="submission" date="2019-12" db="EMBL/GenBank/DDBJ databases">
        <title>Nitratireductor arenosus sp. nov., Isolated from sea sand, Jeju island, South Korea.</title>
        <authorList>
            <person name="Kim W."/>
        </authorList>
    </citation>
    <scope>NUCLEOTIDE SEQUENCE [LARGE SCALE GENOMIC DNA]</scope>
    <source>
        <strain evidence="6 7">CAU 1489</strain>
    </source>
</reference>
<dbReference type="Gene3D" id="1.10.1670.40">
    <property type="match status" value="1"/>
</dbReference>
<keyword evidence="4" id="KW-0234">DNA repair</keyword>
<dbReference type="EMBL" id="WPHG01000001">
    <property type="protein sequence ID" value="MVA96090.1"/>
    <property type="molecule type" value="Genomic_DNA"/>
</dbReference>
<accession>A0A844QDJ0</accession>
<keyword evidence="3" id="KW-0227">DNA damage</keyword>
<dbReference type="GO" id="GO:0008725">
    <property type="term" value="F:DNA-3-methyladenine glycosylase activity"/>
    <property type="evidence" value="ECO:0007669"/>
    <property type="project" value="TreeGrafter"/>
</dbReference>
<gene>
    <name evidence="6" type="ORF">GN330_02355</name>
</gene>
<evidence type="ECO:0000313" key="6">
    <source>
        <dbReference type="EMBL" id="MVA96090.1"/>
    </source>
</evidence>
<sequence>MRRISSMDDVMAGLEALCALDPRLRDVRAAAGEVPLRRIAPGFASLVSIVVSQQVSRASADAIFGRLAALVRPMTPQALGGASDDLFREAGLSRPKQKTLRAVAGVFAENGFDLDAVCRLDAEEAIARMTALHGIGPWTAEVYLLFASGHPDIFPAGDVALQSAVGHAFAIDPRPATRAVAEIAESWRPWRGVAARLFWAYYREMKGRDALPPAVKPAIIVR</sequence>
<evidence type="ECO:0000313" key="7">
    <source>
        <dbReference type="Proteomes" id="UP000463224"/>
    </source>
</evidence>
<dbReference type="GO" id="GO:0032993">
    <property type="term" value="C:protein-DNA complex"/>
    <property type="evidence" value="ECO:0007669"/>
    <property type="project" value="TreeGrafter"/>
</dbReference>
<evidence type="ECO:0000256" key="1">
    <source>
        <dbReference type="ARBA" id="ARBA00000086"/>
    </source>
</evidence>
<evidence type="ECO:0000256" key="3">
    <source>
        <dbReference type="ARBA" id="ARBA00022763"/>
    </source>
</evidence>
<proteinExistence type="predicted"/>
<evidence type="ECO:0000256" key="4">
    <source>
        <dbReference type="ARBA" id="ARBA00023204"/>
    </source>
</evidence>
<comment type="caution">
    <text evidence="6">The sequence shown here is derived from an EMBL/GenBank/DDBJ whole genome shotgun (WGS) entry which is preliminary data.</text>
</comment>
<dbReference type="AlphaFoldDB" id="A0A844QDJ0"/>
<dbReference type="SUPFAM" id="SSF48150">
    <property type="entry name" value="DNA-glycosylase"/>
    <property type="match status" value="1"/>
</dbReference>
<dbReference type="SMART" id="SM00478">
    <property type="entry name" value="ENDO3c"/>
    <property type="match status" value="1"/>
</dbReference>
<dbReference type="PANTHER" id="PTHR43003">
    <property type="entry name" value="DNA-3-METHYLADENINE GLYCOSYLASE"/>
    <property type="match status" value="1"/>
</dbReference>
<comment type="catalytic activity">
    <reaction evidence="1">
        <text>Hydrolysis of alkylated DNA, releasing 3-methyladenine, 3-methylguanine, 7-methylguanine and 7-methyladenine.</text>
        <dbReference type="EC" id="3.2.2.21"/>
    </reaction>
</comment>
<dbReference type="EC" id="3.2.2.21" evidence="2"/>
<dbReference type="GO" id="GO:0032131">
    <property type="term" value="F:alkylated DNA binding"/>
    <property type="evidence" value="ECO:0007669"/>
    <property type="project" value="TreeGrafter"/>
</dbReference>
<evidence type="ECO:0000256" key="2">
    <source>
        <dbReference type="ARBA" id="ARBA00012000"/>
    </source>
</evidence>
<keyword evidence="7" id="KW-1185">Reference proteome</keyword>
<dbReference type="InterPro" id="IPR051912">
    <property type="entry name" value="Alkylbase_DNA_Glycosylase/TA"/>
</dbReference>
<dbReference type="CDD" id="cd00056">
    <property type="entry name" value="ENDO3c"/>
    <property type="match status" value="1"/>
</dbReference>
<protein>
    <recommendedName>
        <fullName evidence="2">DNA-3-methyladenine glycosylase II</fullName>
        <ecNumber evidence="2">3.2.2.21</ecNumber>
    </recommendedName>
</protein>
<dbReference type="GO" id="GO:0005737">
    <property type="term" value="C:cytoplasm"/>
    <property type="evidence" value="ECO:0007669"/>
    <property type="project" value="TreeGrafter"/>
</dbReference>
<dbReference type="RefSeq" id="WP_343040178.1">
    <property type="nucleotide sequence ID" value="NZ_WPHG01000001.1"/>
</dbReference>
<dbReference type="GO" id="GO:0043916">
    <property type="term" value="F:DNA-7-methylguanine glycosylase activity"/>
    <property type="evidence" value="ECO:0007669"/>
    <property type="project" value="TreeGrafter"/>
</dbReference>
<dbReference type="Proteomes" id="UP000463224">
    <property type="component" value="Unassembled WGS sequence"/>
</dbReference>